<evidence type="ECO:0000313" key="1">
    <source>
        <dbReference type="EMBL" id="PZD74287.1"/>
    </source>
</evidence>
<reference evidence="1 2" key="1">
    <citation type="journal article" date="2018" name="Sci. Rep.">
        <title>A novel species of the marine cyanobacterium Acaryochloris with a unique pigment content and lifestyle.</title>
        <authorList>
            <person name="Partensky F."/>
            <person name="Six C."/>
            <person name="Ratin M."/>
            <person name="Garczarek L."/>
            <person name="Vaulot D."/>
            <person name="Probert I."/>
            <person name="Calteau A."/>
            <person name="Gourvil P."/>
            <person name="Marie D."/>
            <person name="Grebert T."/>
            <person name="Bouchier C."/>
            <person name="Le Panse S."/>
            <person name="Gachenot M."/>
            <person name="Rodriguez F."/>
            <person name="Garrido J.L."/>
        </authorList>
    </citation>
    <scope>NUCLEOTIDE SEQUENCE [LARGE SCALE GENOMIC DNA]</scope>
    <source>
        <strain evidence="1 2">RCC1774</strain>
    </source>
</reference>
<organism evidence="1 2">
    <name type="scientific">Acaryochloris thomasi RCC1774</name>
    <dbReference type="NCBI Taxonomy" id="1764569"/>
    <lineage>
        <taxon>Bacteria</taxon>
        <taxon>Bacillati</taxon>
        <taxon>Cyanobacteriota</taxon>
        <taxon>Cyanophyceae</taxon>
        <taxon>Acaryochloridales</taxon>
        <taxon>Acaryochloridaceae</taxon>
        <taxon>Acaryochloris</taxon>
        <taxon>Acaryochloris thomasi</taxon>
    </lineage>
</organism>
<dbReference type="EMBL" id="PQWO01000003">
    <property type="protein sequence ID" value="PZD74287.1"/>
    <property type="molecule type" value="Genomic_DNA"/>
</dbReference>
<evidence type="ECO:0000313" key="2">
    <source>
        <dbReference type="Proteomes" id="UP000248857"/>
    </source>
</evidence>
<accession>A0A2W1K2L6</accession>
<dbReference type="Proteomes" id="UP000248857">
    <property type="component" value="Unassembled WGS sequence"/>
</dbReference>
<gene>
    <name evidence="1" type="ORF">C1752_01427</name>
</gene>
<evidence type="ECO:0008006" key="3">
    <source>
        <dbReference type="Google" id="ProtNLM"/>
    </source>
</evidence>
<sequence>MSEQLGIDYFGRKHPLADLHNQTTLKYRRKIYHFLVEAIGGVEGKVILDHGSTPDTEREASNCFIRWLVQDQAQVRATSPEPIAHLAQAFPGVKVMDWPLQLASNETLDCVLSSAVIEHVGSQTDQVEYVRSLLQLGSPLLMTTPNRYHWLEFHTKLPLIHWLPRAWHRGLLKLIGKTFWASESNLRLLSQQDFATVIDQALQHQALEVAITWYQPKFLGMVSNLCIFIQPTSQRESKVKAGE</sequence>
<dbReference type="AlphaFoldDB" id="A0A2W1K2L6"/>
<protein>
    <recommendedName>
        <fullName evidence="3">Methyltransferase type 11 domain-containing protein</fullName>
    </recommendedName>
</protein>
<name>A0A2W1K2L6_9CYAN</name>
<keyword evidence="2" id="KW-1185">Reference proteome</keyword>
<dbReference type="Gene3D" id="3.40.50.150">
    <property type="entry name" value="Vaccinia Virus protein VP39"/>
    <property type="match status" value="1"/>
</dbReference>
<dbReference type="InterPro" id="IPR029063">
    <property type="entry name" value="SAM-dependent_MTases_sf"/>
</dbReference>
<comment type="caution">
    <text evidence="1">The sequence shown here is derived from an EMBL/GenBank/DDBJ whole genome shotgun (WGS) entry which is preliminary data.</text>
</comment>
<dbReference type="SUPFAM" id="SSF53335">
    <property type="entry name" value="S-adenosyl-L-methionine-dependent methyltransferases"/>
    <property type="match status" value="1"/>
</dbReference>
<dbReference type="RefSeq" id="WP_110985384.1">
    <property type="nucleotide sequence ID" value="NZ_CAWNWM010000003.1"/>
</dbReference>
<dbReference type="OrthoDB" id="7260171at2"/>
<proteinExistence type="predicted"/>